<dbReference type="InterPro" id="IPR011871">
    <property type="entry name" value="Fib_succ_major"/>
</dbReference>
<dbReference type="Proteomes" id="UP000239711">
    <property type="component" value="Unassembled WGS sequence"/>
</dbReference>
<reference evidence="3 4" key="1">
    <citation type="submission" date="2018-02" db="EMBL/GenBank/DDBJ databases">
        <title>The draft genome of Sphingobacterium sp. 5JN-11.</title>
        <authorList>
            <person name="Liu L."/>
            <person name="Li L."/>
            <person name="Liang L."/>
            <person name="Zhang X."/>
            <person name="Wang T."/>
        </authorList>
    </citation>
    <scope>NUCLEOTIDE SEQUENCE [LARGE SCALE GENOMIC DNA]</scope>
    <source>
        <strain evidence="3 4">5JN-11</strain>
    </source>
</reference>
<name>A0A2S9IYA3_9SPHI</name>
<keyword evidence="4" id="KW-1185">Reference proteome</keyword>
<dbReference type="RefSeq" id="WP_105718429.1">
    <property type="nucleotide sequence ID" value="NZ_PVBQ01000020.1"/>
</dbReference>
<proteinExistence type="predicted"/>
<dbReference type="AlphaFoldDB" id="A0A2S9IYA3"/>
<dbReference type="Pfam" id="PF09603">
    <property type="entry name" value="Fib_succ_major"/>
    <property type="match status" value="1"/>
</dbReference>
<dbReference type="InterPro" id="IPR018247">
    <property type="entry name" value="EF_Hand_1_Ca_BS"/>
</dbReference>
<dbReference type="NCBIfam" id="TIGR02145">
    <property type="entry name" value="Fib_succ_major"/>
    <property type="match status" value="1"/>
</dbReference>
<evidence type="ECO:0000259" key="2">
    <source>
        <dbReference type="PROSITE" id="PS50222"/>
    </source>
</evidence>
<organism evidence="3 4">
    <name type="scientific">Sphingobacterium haloxyli</name>
    <dbReference type="NCBI Taxonomy" id="2100533"/>
    <lineage>
        <taxon>Bacteria</taxon>
        <taxon>Pseudomonadati</taxon>
        <taxon>Bacteroidota</taxon>
        <taxon>Sphingobacteriia</taxon>
        <taxon>Sphingobacteriales</taxon>
        <taxon>Sphingobacteriaceae</taxon>
        <taxon>Sphingobacterium</taxon>
    </lineage>
</organism>
<feature type="chain" id="PRO_5015406275" description="EF-hand domain-containing protein" evidence="1">
    <location>
        <begin position="25"/>
        <end position="382"/>
    </location>
</feature>
<evidence type="ECO:0000313" key="4">
    <source>
        <dbReference type="Proteomes" id="UP000239711"/>
    </source>
</evidence>
<accession>A0A2S9IYA3</accession>
<feature type="signal peptide" evidence="1">
    <location>
        <begin position="1"/>
        <end position="24"/>
    </location>
</feature>
<feature type="domain" description="EF-hand" evidence="2">
    <location>
        <begin position="97"/>
        <end position="132"/>
    </location>
</feature>
<gene>
    <name evidence="3" type="ORF">C5745_18110</name>
</gene>
<keyword evidence="1" id="KW-0732">Signal</keyword>
<dbReference type="PROSITE" id="PS00018">
    <property type="entry name" value="EF_HAND_1"/>
    <property type="match status" value="1"/>
</dbReference>
<dbReference type="GO" id="GO:0005509">
    <property type="term" value="F:calcium ion binding"/>
    <property type="evidence" value="ECO:0007669"/>
    <property type="project" value="InterPro"/>
</dbReference>
<evidence type="ECO:0000313" key="3">
    <source>
        <dbReference type="EMBL" id="PRD45505.1"/>
    </source>
</evidence>
<evidence type="ECO:0000256" key="1">
    <source>
        <dbReference type="SAM" id="SignalP"/>
    </source>
</evidence>
<dbReference type="OrthoDB" id="9805760at2"/>
<dbReference type="EMBL" id="PVBQ01000020">
    <property type="protein sequence ID" value="PRD45505.1"/>
    <property type="molecule type" value="Genomic_DNA"/>
</dbReference>
<dbReference type="InterPro" id="IPR002048">
    <property type="entry name" value="EF_hand_dom"/>
</dbReference>
<dbReference type="PROSITE" id="PS50222">
    <property type="entry name" value="EF_HAND_2"/>
    <property type="match status" value="1"/>
</dbReference>
<comment type="caution">
    <text evidence="3">The sequence shown here is derived from an EMBL/GenBank/DDBJ whole genome shotgun (WGS) entry which is preliminary data.</text>
</comment>
<sequence length="382" mass="42638">MRTSIMIRVLSLGMICLLAFHSCKDEETDIVPKFLDVNIRFNGAVKPQMGSTLLLNLYYKDMTGISYDMGVPDEQLEVVLTEDQITQGMRLTFDGFSESAEIAQVFAFVDLDGDGVLSDGDLAGYYNDKTLSGVESGEEQPDNVIAEYAITFNVNQLNGQIIGEKLTDIDGNEYETVFIGEREWMKENLRVTRYRNGDAIPTGLSNTEWSNTTAGAYAVYPHADVDWINSEEEMVESYGLLYNWYAADHQAGICPEGWRVATDDDWLNLEMAIGMAPEEAAVVNQWRGDHAHLLKSTTGWTEVEGVERATDEFGFSMVPAGLRQPGGTFVNIGRLSYFWTSTASTTTPGRAIRRVVRNTTNNIQRGNIDSREGYCIRCVRIP</sequence>
<protein>
    <recommendedName>
        <fullName evidence="2">EF-hand domain-containing protein</fullName>
    </recommendedName>
</protein>